<keyword evidence="5" id="KW-1185">Reference proteome</keyword>
<keyword evidence="1 2" id="KW-0694">RNA-binding</keyword>
<accession>A0A8C9GRW7</accession>
<comment type="similarity">
    <text evidence="2">Belongs to the YTHDF family.</text>
</comment>
<reference evidence="4" key="1">
    <citation type="submission" date="2025-08" db="UniProtKB">
        <authorList>
            <consortium name="Ensembl"/>
        </authorList>
    </citation>
    <scope>IDENTIFICATION</scope>
</reference>
<reference evidence="4" key="2">
    <citation type="submission" date="2025-09" db="UniProtKB">
        <authorList>
            <consortium name="Ensembl"/>
        </authorList>
    </citation>
    <scope>IDENTIFICATION</scope>
</reference>
<evidence type="ECO:0000313" key="5">
    <source>
        <dbReference type="Proteomes" id="UP000694416"/>
    </source>
</evidence>
<evidence type="ECO:0000256" key="1">
    <source>
        <dbReference type="ARBA" id="ARBA00022884"/>
    </source>
</evidence>
<evidence type="ECO:0000256" key="2">
    <source>
        <dbReference type="RuleBase" id="RU369095"/>
    </source>
</evidence>
<evidence type="ECO:0000259" key="3">
    <source>
        <dbReference type="PROSITE" id="PS50882"/>
    </source>
</evidence>
<dbReference type="CDD" id="cd21134">
    <property type="entry name" value="YTH"/>
    <property type="match status" value="1"/>
</dbReference>
<protein>
    <recommendedName>
        <fullName evidence="2">YTH domain-containing family protein</fullName>
    </recommendedName>
</protein>
<name>A0A8C9GRW7_9PRIM</name>
<dbReference type="GO" id="GO:1990247">
    <property type="term" value="F:N6-methyladenosine-containing RNA reader activity"/>
    <property type="evidence" value="ECO:0007669"/>
    <property type="project" value="UniProtKB-UniRule"/>
</dbReference>
<feature type="domain" description="YTH" evidence="3">
    <location>
        <begin position="155"/>
        <end position="288"/>
    </location>
</feature>
<proteinExistence type="inferred from homology"/>
<dbReference type="InterPro" id="IPR045168">
    <property type="entry name" value="YTH_prot"/>
</dbReference>
<dbReference type="PANTHER" id="PTHR12357:SF3">
    <property type="entry name" value="YTH DOMAIN-CONTAINING PROTEIN 1"/>
    <property type="match status" value="1"/>
</dbReference>
<dbReference type="Proteomes" id="UP000694416">
    <property type="component" value="Unplaced"/>
</dbReference>
<dbReference type="Ensembl" id="ENSPTET00000014612.1">
    <property type="protein sequence ID" value="ENSPTEP00000009604.1"/>
    <property type="gene ID" value="ENSPTEG00000010912.1"/>
</dbReference>
<dbReference type="Gene3D" id="3.10.590.10">
    <property type="entry name" value="ph1033 like domains"/>
    <property type="match status" value="1"/>
</dbReference>
<dbReference type="Pfam" id="PF04146">
    <property type="entry name" value="YTH"/>
    <property type="match status" value="1"/>
</dbReference>
<dbReference type="GO" id="GO:0000398">
    <property type="term" value="P:mRNA splicing, via spliceosome"/>
    <property type="evidence" value="ECO:0007669"/>
    <property type="project" value="TreeGrafter"/>
</dbReference>
<dbReference type="GO" id="GO:0048024">
    <property type="term" value="P:regulation of mRNA splicing, via spliceosome"/>
    <property type="evidence" value="ECO:0007669"/>
    <property type="project" value="TreeGrafter"/>
</dbReference>
<evidence type="ECO:0000313" key="4">
    <source>
        <dbReference type="Ensembl" id="ENSPTEP00000009604.1"/>
    </source>
</evidence>
<sequence length="356" mass="41080">MNTTTSTTSFGEDVEKLNKVNNNNVNSNFFFNNSNNTDNNWVDQKAVETHNHSNNSSNNYLDSYNNNNIGVDDNNLNNHNNFKNIRNIHKLPFNTNTTTTTTNNNNSNNMRVNNNNNSYNLCRTNEQLDNNPNTTINIPGIYDLDNNPITESKKIKVFVLKCNKICHLYLSILYGVWATGKNNTKKFVNLFKEKYTILFLFSVNESGGFQGYAQMITPPIKKLHENLWGPITKRLGGNFRVKWIKLAKIDFDIFKNITNPYNENLPLKKSRDGTEIPIHIASIICNKIYVLENEDFLVGTIYEYKRRINHVLYFSNLHKKKMLNTNTMWDTLISELNNSSDCKQITFIDGTEQSIS</sequence>
<dbReference type="GO" id="GO:0003729">
    <property type="term" value="F:mRNA binding"/>
    <property type="evidence" value="ECO:0007669"/>
    <property type="project" value="UniProtKB-UniRule"/>
</dbReference>
<dbReference type="AlphaFoldDB" id="A0A8C9GRW7"/>
<dbReference type="PANTHER" id="PTHR12357">
    <property type="entry name" value="YTH YT521-B HOMOLOGY DOMAIN-CONTAINING"/>
    <property type="match status" value="1"/>
</dbReference>
<dbReference type="GO" id="GO:0005654">
    <property type="term" value="C:nucleoplasm"/>
    <property type="evidence" value="ECO:0007669"/>
    <property type="project" value="TreeGrafter"/>
</dbReference>
<dbReference type="PROSITE" id="PS50882">
    <property type="entry name" value="YTH"/>
    <property type="match status" value="1"/>
</dbReference>
<organism evidence="4 5">
    <name type="scientific">Piliocolobus tephrosceles</name>
    <name type="common">Ugandan red Colobus</name>
    <dbReference type="NCBI Taxonomy" id="591936"/>
    <lineage>
        <taxon>Eukaryota</taxon>
        <taxon>Metazoa</taxon>
        <taxon>Chordata</taxon>
        <taxon>Craniata</taxon>
        <taxon>Vertebrata</taxon>
        <taxon>Euteleostomi</taxon>
        <taxon>Mammalia</taxon>
        <taxon>Eutheria</taxon>
        <taxon>Euarchontoglires</taxon>
        <taxon>Primates</taxon>
        <taxon>Haplorrhini</taxon>
        <taxon>Catarrhini</taxon>
        <taxon>Cercopithecidae</taxon>
        <taxon>Colobinae</taxon>
        <taxon>Piliocolobus</taxon>
    </lineage>
</organism>
<comment type="function">
    <text evidence="2">Specifically recognizes and binds N6-methyladenosine (m6A)-containing RNAs, and regulates mRNA stability. M6A is a modification present at internal sites of mRNAs and some non-coding RNAs and plays a role in mRNA stability and processing.</text>
</comment>
<dbReference type="InterPro" id="IPR007275">
    <property type="entry name" value="YTH_domain"/>
</dbReference>